<dbReference type="FunCoup" id="F6ZV29">
    <property type="interactions" value="56"/>
</dbReference>
<dbReference type="GO" id="GO:0043161">
    <property type="term" value="P:proteasome-mediated ubiquitin-dependent protein catabolic process"/>
    <property type="evidence" value="ECO:0000318"/>
    <property type="project" value="GO_Central"/>
</dbReference>
<reference evidence="4" key="3">
    <citation type="submission" date="2025-08" db="UniProtKB">
        <authorList>
            <consortium name="Ensembl"/>
        </authorList>
    </citation>
    <scope>IDENTIFICATION</scope>
</reference>
<dbReference type="OMA" id="TCKTHIL"/>
<dbReference type="GO" id="GO:0031463">
    <property type="term" value="C:Cul3-RING ubiquitin ligase complex"/>
    <property type="evidence" value="ECO:0000318"/>
    <property type="project" value="GO_Central"/>
</dbReference>
<dbReference type="InterPro" id="IPR006652">
    <property type="entry name" value="Kelch_1"/>
</dbReference>
<dbReference type="SMART" id="SM00612">
    <property type="entry name" value="Kelch"/>
    <property type="match status" value="5"/>
</dbReference>
<dbReference type="PANTHER" id="PTHR24412">
    <property type="entry name" value="KELCH PROTEIN"/>
    <property type="match status" value="1"/>
</dbReference>
<dbReference type="EMBL" id="EAAA01002983">
    <property type="status" value="NOT_ANNOTATED_CDS"/>
    <property type="molecule type" value="Genomic_DNA"/>
</dbReference>
<dbReference type="GO" id="GO:1990756">
    <property type="term" value="F:ubiquitin-like ligase-substrate adaptor activity"/>
    <property type="evidence" value="ECO:0000318"/>
    <property type="project" value="GO_Central"/>
</dbReference>
<dbReference type="HOGENOM" id="CLU_004253_14_2_1"/>
<reference evidence="4" key="4">
    <citation type="submission" date="2025-09" db="UniProtKB">
        <authorList>
            <consortium name="Ensembl"/>
        </authorList>
    </citation>
    <scope>IDENTIFICATION</scope>
</reference>
<dbReference type="SUPFAM" id="SSF117281">
    <property type="entry name" value="Kelch motif"/>
    <property type="match status" value="2"/>
</dbReference>
<dbReference type="Pfam" id="PF01344">
    <property type="entry name" value="Kelch_1"/>
    <property type="match status" value="6"/>
</dbReference>
<name>F6ZV29_CIOIN</name>
<dbReference type="InterPro" id="IPR011705">
    <property type="entry name" value="BACK"/>
</dbReference>
<protein>
    <recommendedName>
        <fullName evidence="3">BTB domain-containing protein</fullName>
    </recommendedName>
</protein>
<dbReference type="AlphaFoldDB" id="F6ZV29"/>
<keyword evidence="1" id="KW-0880">Kelch repeat</keyword>
<dbReference type="InterPro" id="IPR015915">
    <property type="entry name" value="Kelch-typ_b-propeller"/>
</dbReference>
<dbReference type="Gene3D" id="1.25.40.420">
    <property type="match status" value="1"/>
</dbReference>
<dbReference type="PIRSF" id="PIRSF037037">
    <property type="entry name" value="Kelch-like_protein_gigaxonin"/>
    <property type="match status" value="1"/>
</dbReference>
<keyword evidence="2" id="KW-0677">Repeat</keyword>
<evidence type="ECO:0000256" key="1">
    <source>
        <dbReference type="ARBA" id="ARBA00022441"/>
    </source>
</evidence>
<dbReference type="Ensembl" id="ENSCINT00000019558.3">
    <property type="protein sequence ID" value="ENSCINP00000019558.3"/>
    <property type="gene ID" value="ENSCING00000009621.3"/>
</dbReference>
<dbReference type="PANTHER" id="PTHR24412:SF466">
    <property type="entry name" value="RING CANAL KELCH PROTEIN"/>
    <property type="match status" value="1"/>
</dbReference>
<dbReference type="Pfam" id="PF00651">
    <property type="entry name" value="BTB"/>
    <property type="match status" value="1"/>
</dbReference>
<dbReference type="InterPro" id="IPR000210">
    <property type="entry name" value="BTB/POZ_dom"/>
</dbReference>
<organism evidence="4 5">
    <name type="scientific">Ciona intestinalis</name>
    <name type="common">Transparent sea squirt</name>
    <name type="synonym">Ascidia intestinalis</name>
    <dbReference type="NCBI Taxonomy" id="7719"/>
    <lineage>
        <taxon>Eukaryota</taxon>
        <taxon>Metazoa</taxon>
        <taxon>Chordata</taxon>
        <taxon>Tunicata</taxon>
        <taxon>Ascidiacea</taxon>
        <taxon>Phlebobranchia</taxon>
        <taxon>Cionidae</taxon>
        <taxon>Ciona</taxon>
    </lineage>
</organism>
<evidence type="ECO:0000313" key="5">
    <source>
        <dbReference type="Proteomes" id="UP000008144"/>
    </source>
</evidence>
<dbReference type="GeneTree" id="ENSGT00940000155635"/>
<dbReference type="SUPFAM" id="SSF54695">
    <property type="entry name" value="POZ domain"/>
    <property type="match status" value="1"/>
</dbReference>
<dbReference type="InParanoid" id="F6ZV29"/>
<evidence type="ECO:0000259" key="3">
    <source>
        <dbReference type="PROSITE" id="PS50097"/>
    </source>
</evidence>
<dbReference type="Proteomes" id="UP000008144">
    <property type="component" value="Chromosome 9"/>
</dbReference>
<dbReference type="PROSITE" id="PS50097">
    <property type="entry name" value="BTB"/>
    <property type="match status" value="1"/>
</dbReference>
<dbReference type="Pfam" id="PF07707">
    <property type="entry name" value="BACK"/>
    <property type="match status" value="1"/>
</dbReference>
<dbReference type="Gene3D" id="3.30.710.10">
    <property type="entry name" value="Potassium Channel Kv1.1, Chain A"/>
    <property type="match status" value="1"/>
</dbReference>
<evidence type="ECO:0000256" key="2">
    <source>
        <dbReference type="ARBA" id="ARBA00022737"/>
    </source>
</evidence>
<dbReference type="InterPro" id="IPR017096">
    <property type="entry name" value="BTB-kelch_protein"/>
</dbReference>
<feature type="domain" description="BTB" evidence="3">
    <location>
        <begin position="43"/>
        <end position="114"/>
    </location>
</feature>
<accession>F6ZV29</accession>
<proteinExistence type="predicted"/>
<dbReference type="SMART" id="SM00225">
    <property type="entry name" value="BTB"/>
    <property type="match status" value="1"/>
</dbReference>
<reference evidence="5" key="1">
    <citation type="journal article" date="2002" name="Science">
        <title>The draft genome of Ciona intestinalis: insights into chordate and vertebrate origins.</title>
        <authorList>
            <person name="Dehal P."/>
            <person name="Satou Y."/>
            <person name="Campbell R.K."/>
            <person name="Chapman J."/>
            <person name="Degnan B."/>
            <person name="De Tomaso A."/>
            <person name="Davidson B."/>
            <person name="Di Gregorio A."/>
            <person name="Gelpke M."/>
            <person name="Goodstein D.M."/>
            <person name="Harafuji N."/>
            <person name="Hastings K.E."/>
            <person name="Ho I."/>
            <person name="Hotta K."/>
            <person name="Huang W."/>
            <person name="Kawashima T."/>
            <person name="Lemaire P."/>
            <person name="Martinez D."/>
            <person name="Meinertzhagen I.A."/>
            <person name="Necula S."/>
            <person name="Nonaka M."/>
            <person name="Putnam N."/>
            <person name="Rash S."/>
            <person name="Saiga H."/>
            <person name="Satake M."/>
            <person name="Terry A."/>
            <person name="Yamada L."/>
            <person name="Wang H.G."/>
            <person name="Awazu S."/>
            <person name="Azumi K."/>
            <person name="Boore J."/>
            <person name="Branno M."/>
            <person name="Chin-Bow S."/>
            <person name="DeSantis R."/>
            <person name="Doyle S."/>
            <person name="Francino P."/>
            <person name="Keys D.N."/>
            <person name="Haga S."/>
            <person name="Hayashi H."/>
            <person name="Hino K."/>
            <person name="Imai K.S."/>
            <person name="Inaba K."/>
            <person name="Kano S."/>
            <person name="Kobayashi K."/>
            <person name="Kobayashi M."/>
            <person name="Lee B.I."/>
            <person name="Makabe K.W."/>
            <person name="Manohar C."/>
            <person name="Matassi G."/>
            <person name="Medina M."/>
            <person name="Mochizuki Y."/>
            <person name="Mount S."/>
            <person name="Morishita T."/>
            <person name="Miura S."/>
            <person name="Nakayama A."/>
            <person name="Nishizaka S."/>
            <person name="Nomoto H."/>
            <person name="Ohta F."/>
            <person name="Oishi K."/>
            <person name="Rigoutsos I."/>
            <person name="Sano M."/>
            <person name="Sasaki A."/>
            <person name="Sasakura Y."/>
            <person name="Shoguchi E."/>
            <person name="Shin-i T."/>
            <person name="Spagnuolo A."/>
            <person name="Stainier D."/>
            <person name="Suzuki M.M."/>
            <person name="Tassy O."/>
            <person name="Takatori N."/>
            <person name="Tokuoka M."/>
            <person name="Yagi K."/>
            <person name="Yoshizaki F."/>
            <person name="Wada S."/>
            <person name="Zhang C."/>
            <person name="Hyatt P.D."/>
            <person name="Larimer F."/>
            <person name="Detter C."/>
            <person name="Doggett N."/>
            <person name="Glavina T."/>
            <person name="Hawkins T."/>
            <person name="Richardson P."/>
            <person name="Lucas S."/>
            <person name="Kohara Y."/>
            <person name="Levine M."/>
            <person name="Satoh N."/>
            <person name="Rokhsar D.S."/>
        </authorList>
    </citation>
    <scope>NUCLEOTIDE SEQUENCE [LARGE SCALE GENOMIC DNA]</scope>
</reference>
<evidence type="ECO:0000313" key="4">
    <source>
        <dbReference type="Ensembl" id="ENSCINP00000019558.3"/>
    </source>
</evidence>
<dbReference type="CDD" id="cd18502">
    <property type="entry name" value="BACK_NS1BP_IVNS1ABP"/>
    <property type="match status" value="1"/>
</dbReference>
<sequence>MSKEFKTAYKKSHQPSVLEWTDTQHHDNTIHRLDVFRKSKHFCDLVLQVGGKEIYCHRVVVGGAARSIFDELSRGEQEVGNLSRIPLDGRNGLLADAVEILIDYIYTAKLVIPSELLTAVYKACLQLGVERVTPLCRRYIIADLEPEHCVPMRRLASSVDDMELKQYIDNYIEENFEAVAASNELLNLPRIKIEIVMNHGNGVISMLLTNLREGSIGHTALAWVRYIIEQRGGRYFEDLTEQTEIFFYSLVLKLLELFLPIVFFYSIKGKTNGAQQKIRLSRSSSIDSISSSDSDDSNSRALCCMDGEWSVIATTPAQGSGYCILDLTFTCIFVYYGNETNGFATNATSSVSSASTTTSCSSSVASVSPLGQLAVARCAAGVAQLQGKLIVAGGFNQSECLDTVECFDSSANRWSPMSRMSEKRARFAVAVLRGHLYAVGGSSGSHDHVTVEKFDPTTEQWCHVQSLKSRCSEASVAVLNNLLYCVGGVQKSTGVVAIKTCQVYDPSADEWSYKAQMHTGRSSLGVAALGSHLFAVGGSDGWTCLNTAEKYDPVADRWTFTAALNVQRRGLGMAEHNGALYSVGGFDGTSFLSSVERYNPEEADVWVILPSPLGVPRNNAGLASLHGTLYIVGGFSGRHFLSTVEALDDVNGDWTAHDIQSLATTESESD</sequence>
<dbReference type="GO" id="GO:0005737">
    <property type="term" value="C:cytoplasm"/>
    <property type="evidence" value="ECO:0000318"/>
    <property type="project" value="GO_Central"/>
</dbReference>
<keyword evidence="5" id="KW-1185">Reference proteome</keyword>
<dbReference type="Gene3D" id="2.120.10.80">
    <property type="entry name" value="Kelch-type beta propeller"/>
    <property type="match status" value="2"/>
</dbReference>
<dbReference type="InterPro" id="IPR011333">
    <property type="entry name" value="SKP1/BTB/POZ_sf"/>
</dbReference>
<reference evidence="4" key="2">
    <citation type="journal article" date="2008" name="Genome Biol.">
        <title>Improved genome assembly and evidence-based global gene model set for the chordate Ciona intestinalis: new insight into intron and operon populations.</title>
        <authorList>
            <person name="Satou Y."/>
            <person name="Mineta K."/>
            <person name="Ogasawara M."/>
            <person name="Sasakura Y."/>
            <person name="Shoguchi E."/>
            <person name="Ueno K."/>
            <person name="Yamada L."/>
            <person name="Matsumoto J."/>
            <person name="Wasserscheid J."/>
            <person name="Dewar K."/>
            <person name="Wiley G.B."/>
            <person name="Macmil S.L."/>
            <person name="Roe B.A."/>
            <person name="Zeller R.W."/>
            <person name="Hastings K.E."/>
            <person name="Lemaire P."/>
            <person name="Lindquist E."/>
            <person name="Endo T."/>
            <person name="Hotta K."/>
            <person name="Inaba K."/>
        </authorList>
    </citation>
    <scope>NUCLEOTIDE SEQUENCE [LARGE SCALE GENOMIC DNA]</scope>
    <source>
        <strain evidence="4">wild type</strain>
    </source>
</reference>
<dbReference type="STRING" id="7719.ENSCINP00000019558"/>